<dbReference type="SUPFAM" id="SSF56529">
    <property type="entry name" value="FAH"/>
    <property type="match status" value="1"/>
</dbReference>
<sequence length="327" mass="35362">MRLVSFGVRTGAGPTVRAGVEIGEHVVDIAHAVALVTGQTLAPDLLSLVRAGEPALDLAREGTERAFRNGDEFLRGERVINDRAHVQLVAPLPRPNSLRDFMVVEEHVAGAVGPQGIPQDWYHVPAHYKGNVDEIYGPDDIVPWPAYTDALDYELEICAVIGTGGRRIRAEDAGRHILGYTLYNDWSARDLQRREVGLYCGPGISKDFASSIGPAIVTPDEFDRPSAQLEARIDGEVWSSGSTLASMHFSFEQLIEWTSQEQTLHPGDLLGSGTVGRGCGLELDRWIKPGCVVELEAEGIGVLRNPVGLKGAGPRRAFPGTTKGASR</sequence>
<evidence type="ECO:0000259" key="1">
    <source>
        <dbReference type="Pfam" id="PF01557"/>
    </source>
</evidence>
<evidence type="ECO:0000313" key="2">
    <source>
        <dbReference type="EMBL" id="MFD2415677.1"/>
    </source>
</evidence>
<reference evidence="3" key="1">
    <citation type="journal article" date="2019" name="Int. J. Syst. Evol. Microbiol.">
        <title>The Global Catalogue of Microorganisms (GCM) 10K type strain sequencing project: providing services to taxonomists for standard genome sequencing and annotation.</title>
        <authorList>
            <consortium name="The Broad Institute Genomics Platform"/>
            <consortium name="The Broad Institute Genome Sequencing Center for Infectious Disease"/>
            <person name="Wu L."/>
            <person name="Ma J."/>
        </authorList>
    </citation>
    <scope>NUCLEOTIDE SEQUENCE [LARGE SCALE GENOMIC DNA]</scope>
    <source>
        <strain evidence="3">CGMCC 4.7645</strain>
    </source>
</reference>
<dbReference type="InterPro" id="IPR036462">
    <property type="entry name" value="Fumarylacetoacetase_N_sf"/>
</dbReference>
<name>A0ABW5FMW3_9PSEU</name>
<gene>
    <name evidence="2" type="ORF">ACFSXZ_04975</name>
</gene>
<keyword evidence="2" id="KW-0378">Hydrolase</keyword>
<dbReference type="EMBL" id="JBHUKR010000004">
    <property type="protein sequence ID" value="MFD2415677.1"/>
    <property type="molecule type" value="Genomic_DNA"/>
</dbReference>
<feature type="domain" description="Fumarylacetoacetase-like C-terminal" evidence="1">
    <location>
        <begin position="110"/>
        <end position="307"/>
    </location>
</feature>
<comment type="caution">
    <text evidence="2">The sequence shown here is derived from an EMBL/GenBank/DDBJ whole genome shotgun (WGS) entry which is preliminary data.</text>
</comment>
<dbReference type="InterPro" id="IPR036663">
    <property type="entry name" value="Fumarylacetoacetase_C_sf"/>
</dbReference>
<accession>A0ABW5FMW3</accession>
<evidence type="ECO:0000313" key="3">
    <source>
        <dbReference type="Proteomes" id="UP001597417"/>
    </source>
</evidence>
<dbReference type="PANTHER" id="PTHR43211">
    <property type="entry name" value="FUMARYLACETOACETATE HYDROLASE"/>
    <property type="match status" value="1"/>
</dbReference>
<dbReference type="GO" id="GO:0016787">
    <property type="term" value="F:hydrolase activity"/>
    <property type="evidence" value="ECO:0007669"/>
    <property type="project" value="UniProtKB-KW"/>
</dbReference>
<dbReference type="SUPFAM" id="SSF63433">
    <property type="entry name" value="Fumarylacetoacetate hydrolase, FAH, N-terminal domain"/>
    <property type="match status" value="1"/>
</dbReference>
<dbReference type="PANTHER" id="PTHR43211:SF1">
    <property type="entry name" value="BLL6422 PROTEIN"/>
    <property type="match status" value="1"/>
</dbReference>
<dbReference type="RefSeq" id="WP_378261680.1">
    <property type="nucleotide sequence ID" value="NZ_JBHUKR010000004.1"/>
</dbReference>
<dbReference type="Proteomes" id="UP001597417">
    <property type="component" value="Unassembled WGS sequence"/>
</dbReference>
<dbReference type="Gene3D" id="3.90.850.10">
    <property type="entry name" value="Fumarylacetoacetase-like, C-terminal domain"/>
    <property type="match status" value="1"/>
</dbReference>
<dbReference type="Pfam" id="PF01557">
    <property type="entry name" value="FAA_hydrolase"/>
    <property type="match status" value="1"/>
</dbReference>
<proteinExistence type="predicted"/>
<organism evidence="2 3">
    <name type="scientific">Amycolatopsis pigmentata</name>
    <dbReference type="NCBI Taxonomy" id="450801"/>
    <lineage>
        <taxon>Bacteria</taxon>
        <taxon>Bacillati</taxon>
        <taxon>Actinomycetota</taxon>
        <taxon>Actinomycetes</taxon>
        <taxon>Pseudonocardiales</taxon>
        <taxon>Pseudonocardiaceae</taxon>
        <taxon>Amycolatopsis</taxon>
    </lineage>
</organism>
<dbReference type="InterPro" id="IPR011234">
    <property type="entry name" value="Fumarylacetoacetase-like_C"/>
</dbReference>
<protein>
    <submittedName>
        <fullName evidence="2">Fumarylacetoacetate hydrolase family protein</fullName>
    </submittedName>
</protein>
<keyword evidence="3" id="KW-1185">Reference proteome</keyword>